<proteinExistence type="predicted"/>
<keyword evidence="3" id="KW-1185">Reference proteome</keyword>
<reference evidence="2 3" key="1">
    <citation type="submission" date="2019-01" db="EMBL/GenBank/DDBJ databases">
        <title>Litorilituus lipolytica sp. nov., isolated from intertidal sand of the Yellow Sea in China.</title>
        <authorList>
            <person name="Liu A."/>
        </authorList>
    </citation>
    <scope>NUCLEOTIDE SEQUENCE [LARGE SCALE GENOMIC DNA]</scope>
    <source>
        <strain evidence="2 3">RZ04</strain>
    </source>
</reference>
<comment type="caution">
    <text evidence="2">The sequence shown here is derived from an EMBL/GenBank/DDBJ whole genome shotgun (WGS) entry which is preliminary data.</text>
</comment>
<gene>
    <name evidence="2" type="ORF">EPA86_14295</name>
</gene>
<evidence type="ECO:0008006" key="4">
    <source>
        <dbReference type="Google" id="ProtNLM"/>
    </source>
</evidence>
<feature type="compositionally biased region" description="Basic and acidic residues" evidence="1">
    <location>
        <begin position="84"/>
        <end position="99"/>
    </location>
</feature>
<name>A0A502KYQ0_9GAMM</name>
<evidence type="ECO:0000256" key="1">
    <source>
        <dbReference type="SAM" id="MobiDB-lite"/>
    </source>
</evidence>
<sequence length="325" mass="35958">MNITSHTPMISMPTVANLPTESLRRENQQREVITQVSATHQSAAEKGVASEKERARTPAQNNEQVDFANLRKQAEQDTQSINGEHQEHNPEHQEKEQNHHGFNQQQNDEDEHSSQSQHELTPEEAQIVSELKERDLEVKAHEMAHASVGGSTTGSPSYDYEVGPDGKRYAVSGEVSVDLSRVAGDPQATIAKMQKVHAAALAPANPSAQDTRVAANATQIILQAQSDLLSEQNEERRINSENSAKAQVNTHLNEGDDNDFDTFINQTLSDQEALVPSHNSYGSTAHIQTDQSLEVTQRAQRIESFYQNITLAYAKSDKSQFELTA</sequence>
<organism evidence="2 3">
    <name type="scientific">Litorilituus lipolyticus</name>
    <dbReference type="NCBI Taxonomy" id="2491017"/>
    <lineage>
        <taxon>Bacteria</taxon>
        <taxon>Pseudomonadati</taxon>
        <taxon>Pseudomonadota</taxon>
        <taxon>Gammaproteobacteria</taxon>
        <taxon>Alteromonadales</taxon>
        <taxon>Colwelliaceae</taxon>
        <taxon>Litorilituus</taxon>
    </lineage>
</organism>
<dbReference type="InterPro" id="IPR021973">
    <property type="entry name" value="SprA-related"/>
</dbReference>
<dbReference type="OrthoDB" id="9812722at2"/>
<evidence type="ECO:0000313" key="3">
    <source>
        <dbReference type="Proteomes" id="UP000315303"/>
    </source>
</evidence>
<dbReference type="EMBL" id="SAWY01000036">
    <property type="protein sequence ID" value="TPH13357.1"/>
    <property type="molecule type" value="Genomic_DNA"/>
</dbReference>
<evidence type="ECO:0000313" key="2">
    <source>
        <dbReference type="EMBL" id="TPH13357.1"/>
    </source>
</evidence>
<dbReference type="RefSeq" id="WP_140604770.1">
    <property type="nucleotide sequence ID" value="NZ_SAWY01000036.1"/>
</dbReference>
<dbReference type="AlphaFoldDB" id="A0A502KYQ0"/>
<feature type="region of interest" description="Disordered" evidence="1">
    <location>
        <begin position="1"/>
        <end position="124"/>
    </location>
</feature>
<dbReference type="Proteomes" id="UP000315303">
    <property type="component" value="Unassembled WGS sequence"/>
</dbReference>
<accession>A0A502KYQ0</accession>
<protein>
    <recommendedName>
        <fullName evidence="4">Catalase</fullName>
    </recommendedName>
</protein>
<dbReference type="Pfam" id="PF12118">
    <property type="entry name" value="SprA-related"/>
    <property type="match status" value="1"/>
</dbReference>
<feature type="compositionally biased region" description="Polar residues" evidence="1">
    <location>
        <begin position="30"/>
        <end position="42"/>
    </location>
</feature>